<organism evidence="1 2">
    <name type="scientific">Microcystis aeruginosa Ma_SC_T_19800800_S464</name>
    <dbReference type="NCBI Taxonomy" id="2486257"/>
    <lineage>
        <taxon>Bacteria</taxon>
        <taxon>Bacillati</taxon>
        <taxon>Cyanobacteriota</taxon>
        <taxon>Cyanophyceae</taxon>
        <taxon>Oscillatoriophycideae</taxon>
        <taxon>Chroococcales</taxon>
        <taxon>Microcystaceae</taxon>
        <taxon>Microcystis</taxon>
    </lineage>
</organism>
<proteinExistence type="predicted"/>
<evidence type="ECO:0000313" key="2">
    <source>
        <dbReference type="Proteomes" id="UP000319313"/>
    </source>
</evidence>
<sequence length="263" mass="28791">MILNLNSENQNKKKFAFLTGMIVSVLAILVLTVGNAAFAQPVFTDKLDLGLTSFYPDAASQQKKVDILEKLNYNISIPLNVEDLKDKLGDGSFQSADLDFSTTQPTVPGTNTRISFTGPITTTNGVAETSKLYAVVAGKPKLNTCPVEVQETQIAFFNQKDDANTKAQALSKEGYLVYVTADVDVQNDARDQIIKLNCKPNAQGVIVNGKTQKVTVDFTDIFNLLPQNLQQPAQNSPFVYSPKSDSIYLVNARKEYDPSNPTK</sequence>
<comment type="caution">
    <text evidence="1">The sequence shown here is derived from an EMBL/GenBank/DDBJ whole genome shotgun (WGS) entry which is preliminary data.</text>
</comment>
<evidence type="ECO:0000313" key="1">
    <source>
        <dbReference type="EMBL" id="TRU23202.1"/>
    </source>
</evidence>
<gene>
    <name evidence="1" type="ORF">EWV81_16545</name>
</gene>
<reference evidence="1 2" key="1">
    <citation type="submission" date="2019-01" db="EMBL/GenBank/DDBJ databases">
        <title>Coherence of Microcystis species and biogeography revealed through population genomics.</title>
        <authorList>
            <person name="Perez-Carrascal O.M."/>
            <person name="Terrat Y."/>
            <person name="Giani A."/>
            <person name="Fortin N."/>
            <person name="Tromas N."/>
            <person name="Shapiro B.J."/>
        </authorList>
    </citation>
    <scope>NUCLEOTIDE SEQUENCE [LARGE SCALE GENOMIC DNA]</scope>
    <source>
        <strain evidence="1">Ma_SC_T_19800800_S464</strain>
    </source>
</reference>
<protein>
    <submittedName>
        <fullName evidence="1">Uncharacterized protein</fullName>
    </submittedName>
</protein>
<dbReference type="EMBL" id="SFBL01000154">
    <property type="protein sequence ID" value="TRU23202.1"/>
    <property type="molecule type" value="Genomic_DNA"/>
</dbReference>
<accession>A0A552DLY3</accession>
<dbReference type="AlphaFoldDB" id="A0A552DLY3"/>
<dbReference type="Proteomes" id="UP000319313">
    <property type="component" value="Unassembled WGS sequence"/>
</dbReference>
<name>A0A552DLY3_MICAE</name>